<name>A0A6C0BXR6_9ZZZZ</name>
<evidence type="ECO:0000313" key="2">
    <source>
        <dbReference type="EMBL" id="QHS96053.1"/>
    </source>
</evidence>
<dbReference type="AlphaFoldDB" id="A0A6C0BXR6"/>
<evidence type="ECO:0000256" key="1">
    <source>
        <dbReference type="SAM" id="MobiDB-lite"/>
    </source>
</evidence>
<dbReference type="EMBL" id="MN739262">
    <property type="protein sequence ID" value="QHS96053.1"/>
    <property type="molecule type" value="Genomic_DNA"/>
</dbReference>
<feature type="region of interest" description="Disordered" evidence="1">
    <location>
        <begin position="1"/>
        <end position="29"/>
    </location>
</feature>
<proteinExistence type="predicted"/>
<feature type="region of interest" description="Disordered" evidence="1">
    <location>
        <begin position="247"/>
        <end position="277"/>
    </location>
</feature>
<organism evidence="2">
    <name type="scientific">viral metagenome</name>
    <dbReference type="NCBI Taxonomy" id="1070528"/>
    <lineage>
        <taxon>unclassified sequences</taxon>
        <taxon>metagenomes</taxon>
        <taxon>organismal metagenomes</taxon>
    </lineage>
</organism>
<sequence length="277" mass="33291">MSGEPLKRKISTSQFEEEEELNRNPKKDKKTEEYAYFDEDIEGDDIFSRFGLELTDNTLSSGLKEEVDIQEAYLTNYIKNYLNDKKYGLSYLAEITKIEILDTSLENFHTLVNYFFFYNEITKKHITKIPLYLPLYYVIKKFFELILNNDFKIIALSKEYNDPGLIELFSNIFNVYNSIINKKTGKIDKGAMEYDNIIDFFIGYYYYERDLKEKLKKNELLKNVNKDKFNNPGLDYGEFDEGFYGGKKKRTYRRKTTQKHKKNKRKQYKRKSRKRKY</sequence>
<accession>A0A6C0BXR6</accession>
<protein>
    <submittedName>
        <fullName evidence="2">Uncharacterized protein</fullName>
    </submittedName>
</protein>
<reference evidence="2" key="1">
    <citation type="journal article" date="2020" name="Nature">
        <title>Giant virus diversity and host interactions through global metagenomics.</title>
        <authorList>
            <person name="Schulz F."/>
            <person name="Roux S."/>
            <person name="Paez-Espino D."/>
            <person name="Jungbluth S."/>
            <person name="Walsh D.A."/>
            <person name="Denef V.J."/>
            <person name="McMahon K.D."/>
            <person name="Konstantinidis K.T."/>
            <person name="Eloe-Fadrosh E.A."/>
            <person name="Kyrpides N.C."/>
            <person name="Woyke T."/>
        </authorList>
    </citation>
    <scope>NUCLEOTIDE SEQUENCE</scope>
    <source>
        <strain evidence="2">GVMAG-M-3300019093-7</strain>
    </source>
</reference>